<dbReference type="EMBL" id="CM032186">
    <property type="protein sequence ID" value="KAG7091266.1"/>
    <property type="molecule type" value="Genomic_DNA"/>
</dbReference>
<name>A0A9P7RY22_9AGAR</name>
<dbReference type="OrthoDB" id="4250793at2759"/>
<accession>A0A9P7RY22</accession>
<dbReference type="AlphaFoldDB" id="A0A9P7RY22"/>
<gene>
    <name evidence="2" type="ORF">E1B28_010316</name>
</gene>
<dbReference type="InterPro" id="IPR020864">
    <property type="entry name" value="MACPF"/>
</dbReference>
<feature type="domain" description="MACPF" evidence="1">
    <location>
        <begin position="145"/>
        <end position="203"/>
    </location>
</feature>
<dbReference type="Proteomes" id="UP001049176">
    <property type="component" value="Chromosome 6"/>
</dbReference>
<evidence type="ECO:0000313" key="3">
    <source>
        <dbReference type="Proteomes" id="UP001049176"/>
    </source>
</evidence>
<keyword evidence="3" id="KW-1185">Reference proteome</keyword>
<evidence type="ECO:0000259" key="1">
    <source>
        <dbReference type="Pfam" id="PF01823"/>
    </source>
</evidence>
<dbReference type="Pfam" id="PF01823">
    <property type="entry name" value="MACPF"/>
    <property type="match status" value="1"/>
</dbReference>
<sequence length="234" mass="26190">MADFPALNWLGYSMNMLGTTPLDTTSAMKAVLTTRRIIEIDESNSRTVTIDGKDYEVPRSIGVQTDANVIDGFVHYPSGNEAVVAFHNDSSLAAQFMSITGDPSVGRATEKHHRTDIQYAYYTFGQAKYLALMRNYADSLNEDALLKAFETLSKPFNGKDENNVKKYSSFFQCYGTHVITKVQYGAHYQLHIWASNTNTSFNDSWSANVKVDYDGIPSSRQFDPSVKDTLMQLS</sequence>
<protein>
    <recommendedName>
        <fullName evidence="1">MACPF domain-containing protein</fullName>
    </recommendedName>
</protein>
<evidence type="ECO:0000313" key="2">
    <source>
        <dbReference type="EMBL" id="KAG7091266.1"/>
    </source>
</evidence>
<dbReference type="KEGG" id="more:E1B28_010316"/>
<proteinExistence type="predicted"/>
<comment type="caution">
    <text evidence="2">The sequence shown here is derived from an EMBL/GenBank/DDBJ whole genome shotgun (WGS) entry which is preliminary data.</text>
</comment>
<dbReference type="GeneID" id="66079392"/>
<dbReference type="RefSeq" id="XP_043007736.1">
    <property type="nucleotide sequence ID" value="XM_043155271.1"/>
</dbReference>
<organism evidence="2 3">
    <name type="scientific">Marasmius oreades</name>
    <name type="common">fairy-ring Marasmius</name>
    <dbReference type="NCBI Taxonomy" id="181124"/>
    <lineage>
        <taxon>Eukaryota</taxon>
        <taxon>Fungi</taxon>
        <taxon>Dikarya</taxon>
        <taxon>Basidiomycota</taxon>
        <taxon>Agaricomycotina</taxon>
        <taxon>Agaricomycetes</taxon>
        <taxon>Agaricomycetidae</taxon>
        <taxon>Agaricales</taxon>
        <taxon>Marasmiineae</taxon>
        <taxon>Marasmiaceae</taxon>
        <taxon>Marasmius</taxon>
    </lineage>
</organism>
<reference evidence="2" key="1">
    <citation type="journal article" date="2021" name="Genome Biol. Evol.">
        <title>The assembled and annotated genome of the fairy-ring fungus Marasmius oreades.</title>
        <authorList>
            <person name="Hiltunen M."/>
            <person name="Ament-Velasquez S.L."/>
            <person name="Johannesson H."/>
        </authorList>
    </citation>
    <scope>NUCLEOTIDE SEQUENCE</scope>
    <source>
        <strain evidence="2">03SP1</strain>
    </source>
</reference>